<name>A0A9P6Q559_9FUNG</name>
<protein>
    <recommendedName>
        <fullName evidence="1">F-box domain-containing protein</fullName>
    </recommendedName>
</protein>
<organism evidence="2 3">
    <name type="scientific">Actinomortierella ambigua</name>
    <dbReference type="NCBI Taxonomy" id="1343610"/>
    <lineage>
        <taxon>Eukaryota</taxon>
        <taxon>Fungi</taxon>
        <taxon>Fungi incertae sedis</taxon>
        <taxon>Mucoromycota</taxon>
        <taxon>Mortierellomycotina</taxon>
        <taxon>Mortierellomycetes</taxon>
        <taxon>Mortierellales</taxon>
        <taxon>Mortierellaceae</taxon>
        <taxon>Actinomortierella</taxon>
    </lineage>
</organism>
<proteinExistence type="predicted"/>
<dbReference type="InterPro" id="IPR001810">
    <property type="entry name" value="F-box_dom"/>
</dbReference>
<evidence type="ECO:0000259" key="1">
    <source>
        <dbReference type="Pfam" id="PF12937"/>
    </source>
</evidence>
<dbReference type="SUPFAM" id="SSF81383">
    <property type="entry name" value="F-box domain"/>
    <property type="match status" value="1"/>
</dbReference>
<dbReference type="AlphaFoldDB" id="A0A9P6Q559"/>
<gene>
    <name evidence="2" type="ORF">DFQ27_004404</name>
</gene>
<dbReference type="Gene3D" id="3.80.10.10">
    <property type="entry name" value="Ribonuclease Inhibitor"/>
    <property type="match status" value="1"/>
</dbReference>
<dbReference type="EMBL" id="JAAAJB010000306">
    <property type="protein sequence ID" value="KAG0258854.1"/>
    <property type="molecule type" value="Genomic_DNA"/>
</dbReference>
<dbReference type="CDD" id="cd09917">
    <property type="entry name" value="F-box_SF"/>
    <property type="match status" value="1"/>
</dbReference>
<dbReference type="Proteomes" id="UP000807716">
    <property type="component" value="Unassembled WGS sequence"/>
</dbReference>
<dbReference type="Pfam" id="PF12937">
    <property type="entry name" value="F-box-like"/>
    <property type="match status" value="1"/>
</dbReference>
<feature type="domain" description="F-box" evidence="1">
    <location>
        <begin position="7"/>
        <end position="47"/>
    </location>
</feature>
<evidence type="ECO:0000313" key="3">
    <source>
        <dbReference type="Proteomes" id="UP000807716"/>
    </source>
</evidence>
<accession>A0A9P6Q559</accession>
<dbReference type="InterPro" id="IPR032675">
    <property type="entry name" value="LRR_dom_sf"/>
</dbReference>
<sequence length="202" mass="22628">MEMARFVDLPPELQGMVATYLSRRDLRTGALVSKAWHTFFNATLWSTFEIIQLPPPPHSPCSTIGCTDHRRCAREHALRRHGHMIRRLSIVPTCMDAQPHELMSLLVASCRSLTSLTFLNSHWFPEDSFSSSSSSSIKTLVQVNPAIQTLVTDSCECLQQAVVTLASHLLALKVQTFMSIGDIARVMASFPRLQELSLDYLT</sequence>
<comment type="caution">
    <text evidence="2">The sequence shown here is derived from an EMBL/GenBank/DDBJ whole genome shotgun (WGS) entry which is preliminary data.</text>
</comment>
<dbReference type="OrthoDB" id="2422696at2759"/>
<keyword evidence="3" id="KW-1185">Reference proteome</keyword>
<feature type="non-terminal residue" evidence="2">
    <location>
        <position position="202"/>
    </location>
</feature>
<evidence type="ECO:0000313" key="2">
    <source>
        <dbReference type="EMBL" id="KAG0258854.1"/>
    </source>
</evidence>
<dbReference type="InterPro" id="IPR036047">
    <property type="entry name" value="F-box-like_dom_sf"/>
</dbReference>
<reference evidence="2" key="1">
    <citation type="journal article" date="2020" name="Fungal Divers.">
        <title>Resolving the Mortierellaceae phylogeny through synthesis of multi-gene phylogenetics and phylogenomics.</title>
        <authorList>
            <person name="Vandepol N."/>
            <person name="Liber J."/>
            <person name="Desiro A."/>
            <person name="Na H."/>
            <person name="Kennedy M."/>
            <person name="Barry K."/>
            <person name="Grigoriev I.V."/>
            <person name="Miller A.N."/>
            <person name="O'Donnell K."/>
            <person name="Stajich J.E."/>
            <person name="Bonito G."/>
        </authorList>
    </citation>
    <scope>NUCLEOTIDE SEQUENCE</scope>
    <source>
        <strain evidence="2">BC1065</strain>
    </source>
</reference>